<dbReference type="EMBL" id="CP036343">
    <property type="protein sequence ID" value="QDT88810.1"/>
    <property type="molecule type" value="Genomic_DNA"/>
</dbReference>
<keyword evidence="1" id="KW-0233">DNA recombination</keyword>
<keyword evidence="4" id="KW-1185">Reference proteome</keyword>
<organism evidence="3 4">
    <name type="scientific">Gimesia algae</name>
    <dbReference type="NCBI Taxonomy" id="2527971"/>
    <lineage>
        <taxon>Bacteria</taxon>
        <taxon>Pseudomonadati</taxon>
        <taxon>Planctomycetota</taxon>
        <taxon>Planctomycetia</taxon>
        <taxon>Planctomycetales</taxon>
        <taxon>Planctomycetaceae</taxon>
        <taxon>Gimesia</taxon>
    </lineage>
</organism>
<dbReference type="GO" id="GO:0015074">
    <property type="term" value="P:DNA integration"/>
    <property type="evidence" value="ECO:0007669"/>
    <property type="project" value="InterPro"/>
</dbReference>
<dbReference type="GO" id="GO:0006310">
    <property type="term" value="P:DNA recombination"/>
    <property type="evidence" value="ECO:0007669"/>
    <property type="project" value="UniProtKB-KW"/>
</dbReference>
<dbReference type="GO" id="GO:0003677">
    <property type="term" value="F:DNA binding"/>
    <property type="evidence" value="ECO:0007669"/>
    <property type="project" value="InterPro"/>
</dbReference>
<feature type="compositionally biased region" description="Basic and acidic residues" evidence="2">
    <location>
        <begin position="1"/>
        <end position="16"/>
    </location>
</feature>
<dbReference type="RefSeq" id="WP_145223944.1">
    <property type="nucleotide sequence ID" value="NZ_CP036343.1"/>
</dbReference>
<name>A0A517V731_9PLAN</name>
<evidence type="ECO:0000256" key="2">
    <source>
        <dbReference type="SAM" id="MobiDB-lite"/>
    </source>
</evidence>
<dbReference type="OrthoDB" id="259779at2"/>
<feature type="region of interest" description="Disordered" evidence="2">
    <location>
        <begin position="1"/>
        <end position="39"/>
    </location>
</feature>
<dbReference type="InterPro" id="IPR013762">
    <property type="entry name" value="Integrase-like_cat_sf"/>
</dbReference>
<evidence type="ECO:0000313" key="4">
    <source>
        <dbReference type="Proteomes" id="UP000316855"/>
    </source>
</evidence>
<accession>A0A517V731</accession>
<dbReference type="InterPro" id="IPR011010">
    <property type="entry name" value="DNA_brk_join_enz"/>
</dbReference>
<sequence length="523" mass="59803">MHTDKHSDRDKTHETDESQIIDSPDTQEATIQKSQSDGRSMVRSALMGGHTHETGVGVNVHIWERNGNKIARGRYEGRAFGETLGADPQEAKSKLIQLIHKLESGSFVPPSEARKQILKTKKIPNLILRELMNRFLSEKRKLRGKKTANTYLNRLTPVLDFVELIRSRKKWPTAQSLDRDFAIELREFLINRQVTRNGSANASTKPMSLRQIQNCLETLRMALKWACRADVRNLPPEFVNPISPDIIGSTPPKDPLRKSKIPLNRRIELLNAMDDWQFMSLCILLVLPIRFEDVSGLIISDVDFEKQQIRFGSRFGGSDFNKGKVTVEIPLPKELMPLLRMSKYRRSEGPFFLNRKYWKRKLSNKHLFNTASELERRFQEKLLNAPKGTVQNEQDQKQIFRDLLKESGGISSAYIGKQLRQVIGKDESSRPYDLRGSITQEMKEAGVSFLDLRYLTEHTVKDILNDYAGLNPEQEIVKYYNKISPLLQAIKARTEQLNLSEISTCQSCSNAVQDTLPEGGQDV</sequence>
<dbReference type="Proteomes" id="UP000316855">
    <property type="component" value="Chromosome"/>
</dbReference>
<reference evidence="3 4" key="1">
    <citation type="submission" date="2019-02" db="EMBL/GenBank/DDBJ databases">
        <title>Deep-cultivation of Planctomycetes and their phenomic and genomic characterization uncovers novel biology.</title>
        <authorList>
            <person name="Wiegand S."/>
            <person name="Jogler M."/>
            <person name="Boedeker C."/>
            <person name="Pinto D."/>
            <person name="Vollmers J."/>
            <person name="Rivas-Marin E."/>
            <person name="Kohn T."/>
            <person name="Peeters S.H."/>
            <person name="Heuer A."/>
            <person name="Rast P."/>
            <person name="Oberbeckmann S."/>
            <person name="Bunk B."/>
            <person name="Jeske O."/>
            <person name="Meyerdierks A."/>
            <person name="Storesund J.E."/>
            <person name="Kallscheuer N."/>
            <person name="Luecker S."/>
            <person name="Lage O.M."/>
            <person name="Pohl T."/>
            <person name="Merkel B.J."/>
            <person name="Hornburger P."/>
            <person name="Mueller R.-W."/>
            <person name="Bruemmer F."/>
            <person name="Labrenz M."/>
            <person name="Spormann A.M."/>
            <person name="Op den Camp H."/>
            <person name="Overmann J."/>
            <person name="Amann R."/>
            <person name="Jetten M.S.M."/>
            <person name="Mascher T."/>
            <person name="Medema M.H."/>
            <person name="Devos D.P."/>
            <person name="Kaster A.-K."/>
            <person name="Ovreas L."/>
            <person name="Rohde M."/>
            <person name="Galperin M.Y."/>
            <person name="Jogler C."/>
        </authorList>
    </citation>
    <scope>NUCLEOTIDE SEQUENCE [LARGE SCALE GENOMIC DNA]</scope>
    <source>
        <strain evidence="3 4">Pan161</strain>
    </source>
</reference>
<feature type="compositionally biased region" description="Polar residues" evidence="2">
    <location>
        <begin position="18"/>
        <end position="38"/>
    </location>
</feature>
<protein>
    <submittedName>
        <fullName evidence="3">Phage integrase family protein</fullName>
    </submittedName>
</protein>
<dbReference type="SUPFAM" id="SSF56349">
    <property type="entry name" value="DNA breaking-rejoining enzymes"/>
    <property type="match status" value="1"/>
</dbReference>
<proteinExistence type="predicted"/>
<dbReference type="AlphaFoldDB" id="A0A517V731"/>
<dbReference type="KEGG" id="gax:Pan161_04290"/>
<evidence type="ECO:0000313" key="3">
    <source>
        <dbReference type="EMBL" id="QDT88810.1"/>
    </source>
</evidence>
<gene>
    <name evidence="3" type="ORF">Pan161_04290</name>
</gene>
<dbReference type="Gene3D" id="1.10.443.10">
    <property type="entry name" value="Intergrase catalytic core"/>
    <property type="match status" value="1"/>
</dbReference>
<evidence type="ECO:0000256" key="1">
    <source>
        <dbReference type="ARBA" id="ARBA00023172"/>
    </source>
</evidence>